<gene>
    <name evidence="1" type="ORF">H5P30_17335</name>
</gene>
<dbReference type="AlphaFoldDB" id="A0A7X1B0U4"/>
<accession>A0A7X1B0U4</accession>
<proteinExistence type="predicted"/>
<dbReference type="EMBL" id="JACHVA010000127">
    <property type="protein sequence ID" value="MBC2603548.1"/>
    <property type="molecule type" value="Genomic_DNA"/>
</dbReference>
<dbReference type="Pfam" id="PF10387">
    <property type="entry name" value="DUF2442"/>
    <property type="match status" value="1"/>
</dbReference>
<protein>
    <submittedName>
        <fullName evidence="1">DUF2442 domain-containing protein</fullName>
    </submittedName>
</protein>
<evidence type="ECO:0000313" key="2">
    <source>
        <dbReference type="Proteomes" id="UP000525652"/>
    </source>
</evidence>
<sequence>MNTLANSQIQASYSDGYIFVYMESGVEIKFPVEKNPRLKQGTPEQLNHIEISPFGLHWPDLDEDLSFEGLSRGDFGQFSKV</sequence>
<evidence type="ECO:0000313" key="1">
    <source>
        <dbReference type="EMBL" id="MBC2603548.1"/>
    </source>
</evidence>
<keyword evidence="2" id="KW-1185">Reference proteome</keyword>
<dbReference type="InterPro" id="IPR018841">
    <property type="entry name" value="DUF2442"/>
</dbReference>
<organism evidence="1 2">
    <name type="scientific">Puniceicoccus vermicola</name>
    <dbReference type="NCBI Taxonomy" id="388746"/>
    <lineage>
        <taxon>Bacteria</taxon>
        <taxon>Pseudomonadati</taxon>
        <taxon>Verrucomicrobiota</taxon>
        <taxon>Opitutia</taxon>
        <taxon>Puniceicoccales</taxon>
        <taxon>Puniceicoccaceae</taxon>
        <taxon>Puniceicoccus</taxon>
    </lineage>
</organism>
<dbReference type="Proteomes" id="UP000525652">
    <property type="component" value="Unassembled WGS sequence"/>
</dbReference>
<dbReference type="RefSeq" id="WP_185694172.1">
    <property type="nucleotide sequence ID" value="NZ_JACHVA010000127.1"/>
</dbReference>
<reference evidence="1 2" key="1">
    <citation type="submission" date="2020-07" db="EMBL/GenBank/DDBJ databases">
        <authorList>
            <person name="Feng X."/>
        </authorList>
    </citation>
    <scope>NUCLEOTIDE SEQUENCE [LARGE SCALE GENOMIC DNA]</scope>
    <source>
        <strain evidence="1 2">JCM14086</strain>
    </source>
</reference>
<comment type="caution">
    <text evidence="1">The sequence shown here is derived from an EMBL/GenBank/DDBJ whole genome shotgun (WGS) entry which is preliminary data.</text>
</comment>
<dbReference type="Gene3D" id="3.30.2020.40">
    <property type="entry name" value="Uncharacterised protein PF10387, DUF2442"/>
    <property type="match status" value="1"/>
</dbReference>
<name>A0A7X1B0U4_9BACT</name>